<evidence type="ECO:0000313" key="1">
    <source>
        <dbReference type="EMBL" id="GGL85119.1"/>
    </source>
</evidence>
<reference evidence="2" key="1">
    <citation type="journal article" date="2019" name="Int. J. Syst. Evol. Microbiol.">
        <title>The Global Catalogue of Microorganisms (GCM) 10K type strain sequencing project: providing services to taxonomists for standard genome sequencing and annotation.</title>
        <authorList>
            <consortium name="The Broad Institute Genomics Platform"/>
            <consortium name="The Broad Institute Genome Sequencing Center for Infectious Disease"/>
            <person name="Wu L."/>
            <person name="Ma J."/>
        </authorList>
    </citation>
    <scope>NUCLEOTIDE SEQUENCE [LARGE SCALE GENOMIC DNA]</scope>
    <source>
        <strain evidence="2">CGMCC 4.5581</strain>
    </source>
</reference>
<comment type="caution">
    <text evidence="1">The sequence shown here is derived from an EMBL/GenBank/DDBJ whole genome shotgun (WGS) entry which is preliminary data.</text>
</comment>
<keyword evidence="2" id="KW-1185">Reference proteome</keyword>
<dbReference type="EMBL" id="BMMI01000015">
    <property type="protein sequence ID" value="GGL85119.1"/>
    <property type="molecule type" value="Genomic_DNA"/>
</dbReference>
<dbReference type="RefSeq" id="WP_188959740.1">
    <property type="nucleotide sequence ID" value="NZ_BAABJU010000048.1"/>
</dbReference>
<name>A0ABQ2GBR5_9ACTN</name>
<sequence length="97" mass="10371">MSSPEELQAVWRQTSRAVAAVVDQLDPEGLLAGGAPGDEYAAEAAELTRLVIRGAIEAATVLACWESQFGPGSYLAQTPQLLAELTQRLSEIRHQGH</sequence>
<organism evidence="1 2">
    <name type="scientific">Modestobacter marinus</name>
    <dbReference type="NCBI Taxonomy" id="477641"/>
    <lineage>
        <taxon>Bacteria</taxon>
        <taxon>Bacillati</taxon>
        <taxon>Actinomycetota</taxon>
        <taxon>Actinomycetes</taxon>
        <taxon>Geodermatophilales</taxon>
        <taxon>Geodermatophilaceae</taxon>
        <taxon>Modestobacter</taxon>
    </lineage>
</organism>
<dbReference type="Proteomes" id="UP000648663">
    <property type="component" value="Unassembled WGS sequence"/>
</dbReference>
<proteinExistence type="predicted"/>
<accession>A0ABQ2GBR5</accession>
<gene>
    <name evidence="1" type="ORF">GCM10011589_46940</name>
</gene>
<protein>
    <submittedName>
        <fullName evidence="1">Uncharacterized protein</fullName>
    </submittedName>
</protein>
<evidence type="ECO:0000313" key="2">
    <source>
        <dbReference type="Proteomes" id="UP000648663"/>
    </source>
</evidence>